<keyword evidence="2" id="KW-1185">Reference proteome</keyword>
<sequence>MDSPAVVKLVRDTNASPLRLNATRSFDTSDDGRGEGELTAQGQGWRLLVVRQLLNSKIKAQSPKHEWAWEPLPCRCRPRYLITEWHDPSEVSAPSPGLDASSPARNLVGSITTCMEEFLEDAVVVLETPFM</sequence>
<dbReference type="EMBL" id="DF977492">
    <property type="protein sequence ID" value="GAW26746.1"/>
    <property type="molecule type" value="Genomic_DNA"/>
</dbReference>
<dbReference type="Proteomes" id="UP000054516">
    <property type="component" value="Unassembled WGS sequence"/>
</dbReference>
<gene>
    <name evidence="1" type="ORF">SAMD00023353_4700220</name>
</gene>
<proteinExistence type="predicted"/>
<protein>
    <submittedName>
        <fullName evidence="1">Uncharacterized protein</fullName>
    </submittedName>
</protein>
<dbReference type="AlphaFoldDB" id="A0A1S8A9E2"/>
<accession>A0A1S8A9E2</accession>
<reference evidence="1" key="1">
    <citation type="submission" date="2016-03" db="EMBL/GenBank/DDBJ databases">
        <title>Draft genome sequence of Rosellinia necatrix.</title>
        <authorList>
            <person name="Kanematsu S."/>
        </authorList>
    </citation>
    <scope>NUCLEOTIDE SEQUENCE [LARGE SCALE GENOMIC DNA]</scope>
    <source>
        <strain evidence="1">W97</strain>
    </source>
</reference>
<evidence type="ECO:0000313" key="1">
    <source>
        <dbReference type="EMBL" id="GAW26746.1"/>
    </source>
</evidence>
<evidence type="ECO:0000313" key="2">
    <source>
        <dbReference type="Proteomes" id="UP000054516"/>
    </source>
</evidence>
<name>A0A1S8A9E2_ROSNE</name>
<organism evidence="1">
    <name type="scientific">Rosellinia necatrix</name>
    <name type="common">White root-rot fungus</name>
    <dbReference type="NCBI Taxonomy" id="77044"/>
    <lineage>
        <taxon>Eukaryota</taxon>
        <taxon>Fungi</taxon>
        <taxon>Dikarya</taxon>
        <taxon>Ascomycota</taxon>
        <taxon>Pezizomycotina</taxon>
        <taxon>Sordariomycetes</taxon>
        <taxon>Xylariomycetidae</taxon>
        <taxon>Xylariales</taxon>
        <taxon>Xylariaceae</taxon>
        <taxon>Rosellinia</taxon>
    </lineage>
</organism>